<keyword evidence="1" id="KW-1133">Transmembrane helix</keyword>
<protein>
    <submittedName>
        <fullName evidence="2">Uncharacterized protein</fullName>
    </submittedName>
</protein>
<evidence type="ECO:0000313" key="3">
    <source>
        <dbReference type="Proteomes" id="UP000057737"/>
    </source>
</evidence>
<keyword evidence="1" id="KW-0472">Membrane</keyword>
<evidence type="ECO:0000313" key="2">
    <source>
        <dbReference type="EMBL" id="KWV60355.1"/>
    </source>
</evidence>
<dbReference type="AlphaFoldDB" id="A0A109K449"/>
<accession>A0A109K449</accession>
<dbReference type="Proteomes" id="UP000057737">
    <property type="component" value="Unassembled WGS sequence"/>
</dbReference>
<keyword evidence="1" id="KW-0812">Transmembrane</keyword>
<feature type="transmembrane region" description="Helical" evidence="1">
    <location>
        <begin position="107"/>
        <end position="130"/>
    </location>
</feature>
<proteinExistence type="predicted"/>
<name>A0A109K449_9BRAD</name>
<reference evidence="2 3" key="1">
    <citation type="submission" date="2015-11" db="EMBL/GenBank/DDBJ databases">
        <title>Draft Genome Sequence of the Strain BR 10303 (Bradyrhizobium sp.) isolated from nodules of Centrolobium paraense.</title>
        <authorList>
            <person name="Zelli J.E."/>
            <person name="Simoes-Araujo J.L."/>
            <person name="Barauna A.C."/>
            <person name="Silva K."/>
        </authorList>
    </citation>
    <scope>NUCLEOTIDE SEQUENCE [LARGE SCALE GENOMIC DNA]</scope>
    <source>
        <strain evidence="2 3">BR 10303</strain>
    </source>
</reference>
<keyword evidence="3" id="KW-1185">Reference proteome</keyword>
<organism evidence="2 3">
    <name type="scientific">Bradyrhizobium macuxiense</name>
    <dbReference type="NCBI Taxonomy" id="1755647"/>
    <lineage>
        <taxon>Bacteria</taxon>
        <taxon>Pseudomonadati</taxon>
        <taxon>Pseudomonadota</taxon>
        <taxon>Alphaproteobacteria</taxon>
        <taxon>Hyphomicrobiales</taxon>
        <taxon>Nitrobacteraceae</taxon>
        <taxon>Bradyrhizobium</taxon>
    </lineage>
</organism>
<comment type="caution">
    <text evidence="2">The sequence shown here is derived from an EMBL/GenBank/DDBJ whole genome shotgun (WGS) entry which is preliminary data.</text>
</comment>
<dbReference type="EMBL" id="LNCU01000020">
    <property type="protein sequence ID" value="KWV60355.1"/>
    <property type="molecule type" value="Genomic_DNA"/>
</dbReference>
<gene>
    <name evidence="2" type="ORF">AS156_29470</name>
</gene>
<evidence type="ECO:0000256" key="1">
    <source>
        <dbReference type="SAM" id="Phobius"/>
    </source>
</evidence>
<sequence length="131" mass="14758">MGAYLSRRGIAMREPGTKTRRRMRGAFGRGPRSHVPIVQSNRLAERKSGLASLAPRISLAPYQQADVPEIDRPTEEWSRSAQTSAAPRRYRLSRLRTRLLALVENEVFFTIAVIVIGALPVVMMILILFWG</sequence>